<dbReference type="GeneID" id="9531888"/>
<feature type="compositionally biased region" description="Basic and acidic residues" evidence="2">
    <location>
        <begin position="307"/>
        <end position="317"/>
    </location>
</feature>
<dbReference type="AlphaFoldDB" id="C9SXS8"/>
<feature type="region of interest" description="Disordered" evidence="2">
    <location>
        <begin position="1"/>
        <end position="29"/>
    </location>
</feature>
<dbReference type="HOGENOM" id="CLU_039352_2_0_1"/>
<dbReference type="Pfam" id="PF02926">
    <property type="entry name" value="THUMP"/>
    <property type="match status" value="1"/>
</dbReference>
<dbReference type="PROSITE" id="PS51165">
    <property type="entry name" value="THUMP"/>
    <property type="match status" value="1"/>
</dbReference>
<dbReference type="KEGG" id="val:VDBG_09703"/>
<dbReference type="FunFam" id="3.30.2300.10:FF:000001">
    <property type="entry name" value="THUMP domain-containing protein 1"/>
    <property type="match status" value="1"/>
</dbReference>
<feature type="region of interest" description="Disordered" evidence="2">
    <location>
        <begin position="280"/>
        <end position="317"/>
    </location>
</feature>
<dbReference type="Gene3D" id="3.30.2300.10">
    <property type="entry name" value="THUMP superfamily"/>
    <property type="match status" value="1"/>
</dbReference>
<accession>C9SXS8</accession>
<name>C9SXS8_VERA1</name>
<keyword evidence="5" id="KW-1185">Reference proteome</keyword>
<dbReference type="InterPro" id="IPR004114">
    <property type="entry name" value="THUMP_dom"/>
</dbReference>
<dbReference type="PANTHER" id="PTHR13452">
    <property type="entry name" value="THUMP DOMAIN CONTAINING PROTEIN 1-RELATED"/>
    <property type="match status" value="1"/>
</dbReference>
<protein>
    <recommendedName>
        <fullName evidence="3">THUMP domain-containing protein</fullName>
    </recommendedName>
</protein>
<dbReference type="GO" id="GO:0003723">
    <property type="term" value="F:RNA binding"/>
    <property type="evidence" value="ECO:0007669"/>
    <property type="project" value="UniProtKB-UniRule"/>
</dbReference>
<dbReference type="InterPro" id="IPR040183">
    <property type="entry name" value="THUMPD1-like"/>
</dbReference>
<sequence length="317" mass="34341">MSDAPKRKQGGQGGGGDRPFKKSKGGNAGAWQTTAHKLNLAKLSEKDAHLEAGGQGIWVTFVRGMDRKAIVEFEKLCNELGETMYGIAPPADEAAVPGEDDEDDIEASIRKEMEGFKSQEPKPKGAFAIVRADIECVFFLKTREPVDPVALCRRMCTDAKGCATVMERKTRQALAPWFQGVKAEDASEDAQKDAAGEGQAPYTYAIRPSIRANSDIKRNEVIDQVAGLIGKQHKVNLDNPDKVILIDVYKNFCGMSVVDGKEWEELKRYNINELHKAVAKPKGGNKAAEADAVAASSDAPAPVVVNETHDEEAKASS</sequence>
<dbReference type="OrthoDB" id="367221at2759"/>
<dbReference type="SUPFAM" id="SSF143437">
    <property type="entry name" value="THUMP domain-like"/>
    <property type="match status" value="1"/>
</dbReference>
<evidence type="ECO:0000256" key="2">
    <source>
        <dbReference type="SAM" id="MobiDB-lite"/>
    </source>
</evidence>
<gene>
    <name evidence="4" type="ORF">VDBG_09703</name>
</gene>
<dbReference type="CDD" id="cd11717">
    <property type="entry name" value="THUMP_THUMPD1_like"/>
    <property type="match status" value="1"/>
</dbReference>
<evidence type="ECO:0000313" key="5">
    <source>
        <dbReference type="Proteomes" id="UP000008698"/>
    </source>
</evidence>
<keyword evidence="1" id="KW-0694">RNA-binding</keyword>
<evidence type="ECO:0000259" key="3">
    <source>
        <dbReference type="PROSITE" id="PS51165"/>
    </source>
</evidence>
<proteinExistence type="predicted"/>
<dbReference type="GO" id="GO:0006400">
    <property type="term" value="P:tRNA modification"/>
    <property type="evidence" value="ECO:0007669"/>
    <property type="project" value="InterPro"/>
</dbReference>
<dbReference type="SMART" id="SM00981">
    <property type="entry name" value="THUMP"/>
    <property type="match status" value="1"/>
</dbReference>
<feature type="domain" description="THUMP" evidence="3">
    <location>
        <begin position="155"/>
        <end position="259"/>
    </location>
</feature>
<reference evidence="5" key="1">
    <citation type="journal article" date="2011" name="PLoS Pathog.">
        <title>Comparative genomics yields insights into niche adaptation of plant vascular wilt pathogens.</title>
        <authorList>
            <person name="Klosterman S.J."/>
            <person name="Subbarao K.V."/>
            <person name="Kang S."/>
            <person name="Veronese P."/>
            <person name="Gold S.E."/>
            <person name="Thomma B.P.H.J."/>
            <person name="Chen Z."/>
            <person name="Henrissat B."/>
            <person name="Lee Y.-H."/>
            <person name="Park J."/>
            <person name="Garcia-Pedrajas M.D."/>
            <person name="Barbara D.J."/>
            <person name="Anchieta A."/>
            <person name="de Jonge R."/>
            <person name="Santhanam P."/>
            <person name="Maruthachalam K."/>
            <person name="Atallah Z."/>
            <person name="Amyotte S.G."/>
            <person name="Paz Z."/>
            <person name="Inderbitzin P."/>
            <person name="Hayes R.J."/>
            <person name="Heiman D.I."/>
            <person name="Young S."/>
            <person name="Zeng Q."/>
            <person name="Engels R."/>
            <person name="Galagan J."/>
            <person name="Cuomo C.A."/>
            <person name="Dobinson K.F."/>
            <person name="Ma L.-J."/>
        </authorList>
    </citation>
    <scope>NUCLEOTIDE SEQUENCE [LARGE SCALE GENOMIC DNA]</scope>
    <source>
        <strain evidence="5">VaMs.102 / ATCC MYA-4576 / FGSC 10136</strain>
    </source>
</reference>
<dbReference type="PANTHER" id="PTHR13452:SF10">
    <property type="entry name" value="THUMP DOMAIN-CONTAINING PROTEIN 1"/>
    <property type="match status" value="1"/>
</dbReference>
<dbReference type="Proteomes" id="UP000008698">
    <property type="component" value="Unassembled WGS sequence"/>
</dbReference>
<organism evidence="5">
    <name type="scientific">Verticillium alfalfae (strain VaMs.102 / ATCC MYA-4576 / FGSC 10136)</name>
    <name type="common">Verticillium wilt of alfalfa</name>
    <name type="synonym">Verticillium albo-atrum</name>
    <dbReference type="NCBI Taxonomy" id="526221"/>
    <lineage>
        <taxon>Eukaryota</taxon>
        <taxon>Fungi</taxon>
        <taxon>Dikarya</taxon>
        <taxon>Ascomycota</taxon>
        <taxon>Pezizomycotina</taxon>
        <taxon>Sordariomycetes</taxon>
        <taxon>Hypocreomycetidae</taxon>
        <taxon>Glomerellales</taxon>
        <taxon>Plectosphaerellaceae</taxon>
        <taxon>Verticillium</taxon>
    </lineage>
</organism>
<dbReference type="RefSeq" id="XP_002999983.1">
    <property type="nucleotide sequence ID" value="XM_002999937.1"/>
</dbReference>
<evidence type="ECO:0000256" key="1">
    <source>
        <dbReference type="PROSITE-ProRule" id="PRU00529"/>
    </source>
</evidence>
<dbReference type="eggNOG" id="KOG3943">
    <property type="taxonomic scope" value="Eukaryota"/>
</dbReference>
<evidence type="ECO:0000313" key="4">
    <source>
        <dbReference type="EMBL" id="EEY23593.1"/>
    </source>
</evidence>
<dbReference type="STRING" id="526221.C9SXS8"/>
<feature type="compositionally biased region" description="Low complexity" evidence="2">
    <location>
        <begin position="290"/>
        <end position="305"/>
    </location>
</feature>
<dbReference type="OMA" id="MNEKACV"/>
<dbReference type="EMBL" id="DS985229">
    <property type="protein sequence ID" value="EEY23593.1"/>
    <property type="molecule type" value="Genomic_DNA"/>
</dbReference>